<sequence length="191" mass="21280">MGQPAAKVVRRLTRAHEKDRAVRLRLGGRRRPTWGYVLALTDSWVVVHVLTDGYFLDEVTLVRLQDVERVDKDPAPDFTRRVVDGLGVPVATLDAAPGATLGLLLRSLADRGRLVLLHQRVAPDYLHVEVGIILAVGKKHLKFHAVKGDGRWWPTWGRRQLARIERVSVGGRYLAALERFGDPPPAHDTGS</sequence>
<dbReference type="AlphaFoldDB" id="A0A6P0HJS1"/>
<name>A0A6P0HJS1_9ACTN</name>
<reference evidence="1 2" key="1">
    <citation type="journal article" date="2014" name="Int. J. Syst. Evol. Microbiol.">
        <title>Nocardioides zeae sp. nov., isolated from the stem of Zea mays.</title>
        <authorList>
            <person name="Glaeser S.P."/>
            <person name="McInroy J.A."/>
            <person name="Busse H.J."/>
            <person name="Kampfer P."/>
        </authorList>
    </citation>
    <scope>NUCLEOTIDE SEQUENCE [LARGE SCALE GENOMIC DNA]</scope>
    <source>
        <strain evidence="1 2">JCM 30728</strain>
    </source>
</reference>
<evidence type="ECO:0000313" key="2">
    <source>
        <dbReference type="Proteomes" id="UP000468687"/>
    </source>
</evidence>
<dbReference type="Proteomes" id="UP000468687">
    <property type="component" value="Unassembled WGS sequence"/>
</dbReference>
<proteinExistence type="predicted"/>
<keyword evidence="2" id="KW-1185">Reference proteome</keyword>
<protein>
    <submittedName>
        <fullName evidence="1">Uncharacterized protein</fullName>
    </submittedName>
</protein>
<accession>A0A6P0HJS1</accession>
<dbReference type="EMBL" id="JAAGXA010000007">
    <property type="protein sequence ID" value="NEN78969.1"/>
    <property type="molecule type" value="Genomic_DNA"/>
</dbReference>
<dbReference type="RefSeq" id="WP_163772505.1">
    <property type="nucleotide sequence ID" value="NZ_JAAGXA010000007.1"/>
</dbReference>
<gene>
    <name evidence="1" type="ORF">G3T38_11850</name>
</gene>
<comment type="caution">
    <text evidence="1">The sequence shown here is derived from an EMBL/GenBank/DDBJ whole genome shotgun (WGS) entry which is preliminary data.</text>
</comment>
<evidence type="ECO:0000313" key="1">
    <source>
        <dbReference type="EMBL" id="NEN78969.1"/>
    </source>
</evidence>
<organism evidence="1 2">
    <name type="scientific">Nocardioides zeae</name>
    <dbReference type="NCBI Taxonomy" id="1457234"/>
    <lineage>
        <taxon>Bacteria</taxon>
        <taxon>Bacillati</taxon>
        <taxon>Actinomycetota</taxon>
        <taxon>Actinomycetes</taxon>
        <taxon>Propionibacteriales</taxon>
        <taxon>Nocardioidaceae</taxon>
        <taxon>Nocardioides</taxon>
    </lineage>
</organism>